<dbReference type="GeneID" id="59341328"/>
<name>A0A8H6WGT5_9AGAR</name>
<evidence type="ECO:0000313" key="3">
    <source>
        <dbReference type="EMBL" id="KAF7311799.1"/>
    </source>
</evidence>
<organism evidence="3 4">
    <name type="scientific">Mycena indigotica</name>
    <dbReference type="NCBI Taxonomy" id="2126181"/>
    <lineage>
        <taxon>Eukaryota</taxon>
        <taxon>Fungi</taxon>
        <taxon>Dikarya</taxon>
        <taxon>Basidiomycota</taxon>
        <taxon>Agaricomycotina</taxon>
        <taxon>Agaricomycetes</taxon>
        <taxon>Agaricomycetidae</taxon>
        <taxon>Agaricales</taxon>
        <taxon>Marasmiineae</taxon>
        <taxon>Mycenaceae</taxon>
        <taxon>Mycena</taxon>
    </lineage>
</organism>
<reference evidence="3" key="1">
    <citation type="submission" date="2020-05" db="EMBL/GenBank/DDBJ databases">
        <title>Mycena genomes resolve the evolution of fungal bioluminescence.</title>
        <authorList>
            <person name="Tsai I.J."/>
        </authorList>
    </citation>
    <scope>NUCLEOTIDE SEQUENCE</scope>
    <source>
        <strain evidence="3">171206Taipei</strain>
    </source>
</reference>
<evidence type="ECO:0000256" key="1">
    <source>
        <dbReference type="SAM" id="Coils"/>
    </source>
</evidence>
<dbReference type="RefSeq" id="XP_037223907.1">
    <property type="nucleotide sequence ID" value="XM_037358812.1"/>
</dbReference>
<accession>A0A8H6WGT5</accession>
<protein>
    <submittedName>
        <fullName evidence="3">Uncharacterized protein</fullName>
    </submittedName>
</protein>
<evidence type="ECO:0000256" key="2">
    <source>
        <dbReference type="SAM" id="MobiDB-lite"/>
    </source>
</evidence>
<proteinExistence type="predicted"/>
<dbReference type="EMBL" id="JACAZF010000002">
    <property type="protein sequence ID" value="KAF7311799.1"/>
    <property type="molecule type" value="Genomic_DNA"/>
</dbReference>
<keyword evidence="4" id="KW-1185">Reference proteome</keyword>
<comment type="caution">
    <text evidence="3">The sequence shown here is derived from an EMBL/GenBank/DDBJ whole genome shotgun (WGS) entry which is preliminary data.</text>
</comment>
<dbReference type="AlphaFoldDB" id="A0A8H6WGT5"/>
<feature type="region of interest" description="Disordered" evidence="2">
    <location>
        <begin position="40"/>
        <end position="60"/>
    </location>
</feature>
<sequence>MTSQLPPDPILAFVVPMLARALQAKQQEVETLTERLRVVSETDTPNSLSDPAAATQPANQPSDVIALETAHAKAVADLALAKFEAEVACQGQDAARMEQQRLQKALDEKHVLFETVALKLEGEVRAHRERIENLKKRGQLMEADNKMKSKKIANLERINAMLRQELDMAEAQNDVAAEKYAVLLQANELLRADHNADVTAQERAMPSVNPFPLACGPRQRIQVPKVEVDKVEKGAPETTRPPRPELALTIPIRPLDVPRAAHAVTSNPRAHFIGPRAQLPVIPLTSRGNRRRLQLVGAPACNED</sequence>
<dbReference type="Proteomes" id="UP000636479">
    <property type="component" value="Unassembled WGS sequence"/>
</dbReference>
<feature type="coiled-coil region" evidence="1">
    <location>
        <begin position="80"/>
        <end position="179"/>
    </location>
</feature>
<evidence type="ECO:0000313" key="4">
    <source>
        <dbReference type="Proteomes" id="UP000636479"/>
    </source>
</evidence>
<gene>
    <name evidence="3" type="ORF">MIND_00190400</name>
</gene>
<keyword evidence="1" id="KW-0175">Coiled coil</keyword>